<feature type="transmembrane region" description="Helical" evidence="1">
    <location>
        <begin position="52"/>
        <end position="69"/>
    </location>
</feature>
<dbReference type="Proteomes" id="UP000315439">
    <property type="component" value="Unassembled WGS sequence"/>
</dbReference>
<accession>A0A545UIU9</accession>
<dbReference type="Pfam" id="PF19744">
    <property type="entry name" value="DUF6232"/>
    <property type="match status" value="1"/>
</dbReference>
<keyword evidence="1" id="KW-0812">Transmembrane</keyword>
<protein>
    <submittedName>
        <fullName evidence="2">Uncharacterized protein</fullName>
    </submittedName>
</protein>
<comment type="caution">
    <text evidence="2">The sequence shown here is derived from an EMBL/GenBank/DDBJ whole genome shotgun (WGS) entry which is preliminary data.</text>
</comment>
<evidence type="ECO:0000313" key="2">
    <source>
        <dbReference type="EMBL" id="TQV89387.1"/>
    </source>
</evidence>
<feature type="transmembrane region" description="Helical" evidence="1">
    <location>
        <begin position="75"/>
        <end position="92"/>
    </location>
</feature>
<keyword evidence="3" id="KW-1185">Reference proteome</keyword>
<dbReference type="RefSeq" id="WP_142891451.1">
    <property type="nucleotide sequence ID" value="NZ_ML660160.1"/>
</dbReference>
<dbReference type="EMBL" id="VIKS01000001">
    <property type="protein sequence ID" value="TQV89387.1"/>
    <property type="molecule type" value="Genomic_DNA"/>
</dbReference>
<sequence length="183" mass="19809">MIDKDKEDVLKVGKLVIYKNALIYQNSVIQISNICSVWVADQSYVIQHSVPGWVKILGIIGGLLVFLSLSGKGGIFLLVGLILVVAAIVGYVKHKPSTPISKYALGVERASGRIMFFSARDKGFVKKMARTLVEAISDTKETSEAVVMNFDNKSINIESVTGSNIVGGDVVDSLVESKKNDGY</sequence>
<reference evidence="2 3" key="1">
    <citation type="submission" date="2019-07" db="EMBL/GenBank/DDBJ databases">
        <title>Draft genome for Aliikangiella sp. M105.</title>
        <authorList>
            <person name="Wang G."/>
        </authorList>
    </citation>
    <scope>NUCLEOTIDE SEQUENCE [LARGE SCALE GENOMIC DNA]</scope>
    <source>
        <strain evidence="2 3">M105</strain>
    </source>
</reference>
<dbReference type="InterPro" id="IPR045629">
    <property type="entry name" value="DUF6232"/>
</dbReference>
<dbReference type="AlphaFoldDB" id="A0A545UIU9"/>
<proteinExistence type="predicted"/>
<name>A0A545UIU9_9GAMM</name>
<keyword evidence="1" id="KW-1133">Transmembrane helix</keyword>
<gene>
    <name evidence="2" type="ORF">FLL46_00450</name>
</gene>
<evidence type="ECO:0000256" key="1">
    <source>
        <dbReference type="SAM" id="Phobius"/>
    </source>
</evidence>
<organism evidence="2 3">
    <name type="scientific">Aliikangiella coralliicola</name>
    <dbReference type="NCBI Taxonomy" id="2592383"/>
    <lineage>
        <taxon>Bacteria</taxon>
        <taxon>Pseudomonadati</taxon>
        <taxon>Pseudomonadota</taxon>
        <taxon>Gammaproteobacteria</taxon>
        <taxon>Oceanospirillales</taxon>
        <taxon>Pleioneaceae</taxon>
        <taxon>Aliikangiella</taxon>
    </lineage>
</organism>
<keyword evidence="1" id="KW-0472">Membrane</keyword>
<evidence type="ECO:0000313" key="3">
    <source>
        <dbReference type="Proteomes" id="UP000315439"/>
    </source>
</evidence>